<feature type="coiled-coil region" evidence="1">
    <location>
        <begin position="3"/>
        <end position="49"/>
    </location>
</feature>
<proteinExistence type="predicted"/>
<dbReference type="AlphaFoldDB" id="A0A2H0KQJ4"/>
<evidence type="ECO:0000313" key="3">
    <source>
        <dbReference type="Proteomes" id="UP000231550"/>
    </source>
</evidence>
<reference evidence="2 3" key="1">
    <citation type="submission" date="2017-09" db="EMBL/GenBank/DDBJ databases">
        <title>Depth-based differentiation of microbial function through sediment-hosted aquifers and enrichment of novel symbionts in the deep terrestrial subsurface.</title>
        <authorList>
            <person name="Probst A.J."/>
            <person name="Ladd B."/>
            <person name="Jarett J.K."/>
            <person name="Geller-Mcgrath D.E."/>
            <person name="Sieber C.M."/>
            <person name="Emerson J.B."/>
            <person name="Anantharaman K."/>
            <person name="Thomas B.C."/>
            <person name="Malmstrom R."/>
            <person name="Stieglmeier M."/>
            <person name="Klingl A."/>
            <person name="Woyke T."/>
            <person name="Ryan C.M."/>
            <person name="Banfield J.F."/>
        </authorList>
    </citation>
    <scope>NUCLEOTIDE SEQUENCE [LARGE SCALE GENOMIC DNA]</scope>
    <source>
        <strain evidence="2">CG11_big_fil_rev_8_21_14_0_20_44_10</strain>
    </source>
</reference>
<accession>A0A2H0KQJ4</accession>
<organism evidence="2 3">
    <name type="scientific">Candidatus Portnoybacteria bacterium CG11_big_fil_rev_8_21_14_0_20_44_10</name>
    <dbReference type="NCBI Taxonomy" id="1974818"/>
    <lineage>
        <taxon>Bacteria</taxon>
        <taxon>Candidatus Portnoyibacteriota</taxon>
    </lineage>
</organism>
<name>A0A2H0KQJ4_9BACT</name>
<comment type="caution">
    <text evidence="2">The sequence shown here is derived from an EMBL/GenBank/DDBJ whole genome shotgun (WGS) entry which is preliminary data.</text>
</comment>
<evidence type="ECO:0000313" key="2">
    <source>
        <dbReference type="EMBL" id="PIQ74387.1"/>
    </source>
</evidence>
<evidence type="ECO:0000256" key="1">
    <source>
        <dbReference type="SAM" id="Coils"/>
    </source>
</evidence>
<protein>
    <submittedName>
        <fullName evidence="2">Uncharacterized protein</fullName>
    </submittedName>
</protein>
<keyword evidence="1" id="KW-0175">Coiled coil</keyword>
<sequence>MAKQDFQKDKEKILKDIEVLLNQQTLVILSAVDERLERAKNEMRLEINNWINTLDKFLKQLTDFNDEFRKMKARMGKIEEILKEKLGVKVE</sequence>
<gene>
    <name evidence="2" type="ORF">COV85_02430</name>
</gene>
<dbReference type="Proteomes" id="UP000231550">
    <property type="component" value="Unassembled WGS sequence"/>
</dbReference>
<dbReference type="EMBL" id="PCVN01000058">
    <property type="protein sequence ID" value="PIQ74387.1"/>
    <property type="molecule type" value="Genomic_DNA"/>
</dbReference>